<dbReference type="GO" id="GO:0016491">
    <property type="term" value="F:oxidoreductase activity"/>
    <property type="evidence" value="ECO:0007669"/>
    <property type="project" value="UniProtKB-KW"/>
</dbReference>
<keyword evidence="7" id="KW-1185">Reference proteome</keyword>
<dbReference type="InterPro" id="IPR002938">
    <property type="entry name" value="FAD-bd"/>
</dbReference>
<dbReference type="InterPro" id="IPR036188">
    <property type="entry name" value="FAD/NAD-bd_sf"/>
</dbReference>
<dbReference type="Pfam" id="PF01494">
    <property type="entry name" value="FAD_binding_3"/>
    <property type="match status" value="1"/>
</dbReference>
<dbReference type="OrthoDB" id="9766816at2"/>
<dbReference type="EMBL" id="QJVJ01000004">
    <property type="protein sequence ID" value="PYI54879.1"/>
    <property type="molecule type" value="Genomic_DNA"/>
</dbReference>
<gene>
    <name evidence="6" type="ORF">DLM86_10030</name>
</gene>
<dbReference type="GO" id="GO:0071949">
    <property type="term" value="F:FAD binding"/>
    <property type="evidence" value="ECO:0007669"/>
    <property type="project" value="InterPro"/>
</dbReference>
<evidence type="ECO:0000313" key="6">
    <source>
        <dbReference type="EMBL" id="PYI54879.1"/>
    </source>
</evidence>
<evidence type="ECO:0000256" key="2">
    <source>
        <dbReference type="ARBA" id="ARBA00022630"/>
    </source>
</evidence>
<dbReference type="Gene3D" id="3.50.50.60">
    <property type="entry name" value="FAD/NAD(P)-binding domain"/>
    <property type="match status" value="1"/>
</dbReference>
<dbReference type="SUPFAM" id="SSF51905">
    <property type="entry name" value="FAD/NAD(P)-binding domain"/>
    <property type="match status" value="1"/>
</dbReference>
<accession>A0A2V5K665</accession>
<name>A0A2V5K665_9BACL</name>
<evidence type="ECO:0000256" key="3">
    <source>
        <dbReference type="ARBA" id="ARBA00022827"/>
    </source>
</evidence>
<dbReference type="PANTHER" id="PTHR46496:SF1">
    <property type="entry name" value="ZEAXANTHIN EPOXIDASE, CHLOROPLASTIC"/>
    <property type="match status" value="1"/>
</dbReference>
<reference evidence="6 7" key="1">
    <citation type="submission" date="2018-05" db="EMBL/GenBank/DDBJ databases">
        <title>Paenibacillus flagellatus sp. nov., isolated from selenium mineral soil.</title>
        <authorList>
            <person name="Dai X."/>
        </authorList>
    </citation>
    <scope>NUCLEOTIDE SEQUENCE [LARGE SCALE GENOMIC DNA]</scope>
    <source>
        <strain evidence="6 7">DXL2</strain>
    </source>
</reference>
<evidence type="ECO:0000256" key="4">
    <source>
        <dbReference type="ARBA" id="ARBA00023002"/>
    </source>
</evidence>
<dbReference type="PANTHER" id="PTHR46496">
    <property type="match status" value="1"/>
</dbReference>
<comment type="caution">
    <text evidence="6">The sequence shown here is derived from an EMBL/GenBank/DDBJ whole genome shotgun (WGS) entry which is preliminary data.</text>
</comment>
<keyword evidence="4" id="KW-0560">Oxidoreductase</keyword>
<keyword evidence="2" id="KW-0285">Flavoprotein</keyword>
<organism evidence="6 7">
    <name type="scientific">Paenibacillus flagellatus</name>
    <dbReference type="NCBI Taxonomy" id="2211139"/>
    <lineage>
        <taxon>Bacteria</taxon>
        <taxon>Bacillati</taxon>
        <taxon>Bacillota</taxon>
        <taxon>Bacilli</taxon>
        <taxon>Bacillales</taxon>
        <taxon>Paenibacillaceae</taxon>
        <taxon>Paenibacillus</taxon>
    </lineage>
</organism>
<evidence type="ECO:0000256" key="1">
    <source>
        <dbReference type="ARBA" id="ARBA00001974"/>
    </source>
</evidence>
<dbReference type="RefSeq" id="WP_110839875.1">
    <property type="nucleotide sequence ID" value="NZ_QJVJ01000004.1"/>
</dbReference>
<dbReference type="AlphaFoldDB" id="A0A2V5K665"/>
<proteinExistence type="predicted"/>
<comment type="cofactor">
    <cofactor evidence="1">
        <name>FAD</name>
        <dbReference type="ChEBI" id="CHEBI:57692"/>
    </cofactor>
</comment>
<protein>
    <submittedName>
        <fullName evidence="6">2-polyprenyl-6-methoxyphenol hydroxylase</fullName>
    </submittedName>
</protein>
<dbReference type="Proteomes" id="UP000247476">
    <property type="component" value="Unassembled WGS sequence"/>
</dbReference>
<dbReference type="PRINTS" id="PR00420">
    <property type="entry name" value="RNGMNOXGNASE"/>
</dbReference>
<keyword evidence="3" id="KW-0274">FAD</keyword>
<sequence length="389" mass="41818">MRRKAIVIGAGIGGLSAAIALREAGWDVDVFDKASVSADNGAGIVLAANAMKALAKLGAAEAVAERGAAVGKAEIRTWDGKLLVELPALRQAARYGTHSYLIHRAELRSILLRRWAEAGGSEVRTEKELAAIEQDARTVAALFHDGTRVEGHVLVGADGVRSAARERLVGPEPLRYGGFTALRGLCEYADERYAVEDGGGFEALGPGRRFGFSHLGGGRVFWFAAINAPPGDRLSPKERKEAAQRHFRGWYEPVRAVIDATAESAILAHDLFDRKPLTRWSYGRATLLGDAAHPMMPNLGQGGAQALEDAIVLARSLRPETADVAKALQAYERARIPRTTAIVKQSRRMGKLMQLENGIAIAVRNWMLRTVPPAVLASRLDGIVGADVD</sequence>
<evidence type="ECO:0000259" key="5">
    <source>
        <dbReference type="Pfam" id="PF01494"/>
    </source>
</evidence>
<feature type="domain" description="FAD-binding" evidence="5">
    <location>
        <begin position="4"/>
        <end position="346"/>
    </location>
</feature>
<evidence type="ECO:0000313" key="7">
    <source>
        <dbReference type="Proteomes" id="UP000247476"/>
    </source>
</evidence>